<feature type="domain" description="Pesticidal crystal protein Cry" evidence="1">
    <location>
        <begin position="93"/>
        <end position="230"/>
    </location>
</feature>
<dbReference type="AlphaFoldDB" id="A0A9W3S8M2"/>
<sequence length="516" mass="57423">MVVNINQASSALPTSNDVAQIRTMVQGLFSTDNPNQLAPSITNYWLDYVHQQIQSLPNVYAVEKRELKNRLNQAKHLYKSQNVLINNNFEDTFEGAGWQLGHNVFTLPGDLQYAVHHLVLPPSSLVHPSYAYQTVPESVLKPYTRYYLSVFVLQADSLHIMASRYGKTMDKVVNVSASAVMPTSAEGVINNPHFFQYAIDVGELSPDVDLGITVGFTVPSDGFAKISHVSLTEGPPLTAAEIRQVQHQDKQWLEPYMDQQAQITASLQNATNQLNEIYGSSNWTGTIKPDVTYADLDSLTILQCVSSQEGTIPGMPVQDNYTQETAAIYVAAQRAWNQLESRNLVPNALFLQAAQHWEIEGTVHFPRGDNNKPALTLSDWDSKVSQSITLPHRGEETEYRVRVRAKGNGTIYIVPPGDQNHMLFFNTSPFTTQEFYFFPDASTTHVDLIIQSEGSEFTIYSIEVQEMTTDTMGTLQPVEQTEASIMTSNLSMGSQAIMTTPLSNSSSSNHCQCNQK</sequence>
<dbReference type="RefSeq" id="WP_065482675.1">
    <property type="nucleotide sequence ID" value="NZ_CP015350.1"/>
</dbReference>
<evidence type="ECO:0000259" key="1">
    <source>
        <dbReference type="Pfam" id="PF17997"/>
    </source>
</evidence>
<dbReference type="Pfam" id="PF17997">
    <property type="entry name" value="Cry1Ac_D5"/>
    <property type="match status" value="1"/>
</dbReference>
<proteinExistence type="predicted"/>
<evidence type="ECO:0000313" key="2">
    <source>
        <dbReference type="EMBL" id="ANS46779.1"/>
    </source>
</evidence>
<accession>A0A9W3S8M2</accession>
<protein>
    <recommendedName>
        <fullName evidence="1">Pesticidal crystal protein Cry domain-containing protein</fullName>
    </recommendedName>
</protein>
<dbReference type="Proteomes" id="UP000092743">
    <property type="component" value="Chromosome"/>
</dbReference>
<dbReference type="EMBL" id="CP015350">
    <property type="protein sequence ID" value="ANS46779.1"/>
    <property type="molecule type" value="Genomic_DNA"/>
</dbReference>
<dbReference type="InterPro" id="IPR041587">
    <property type="entry name" value="Cry_V"/>
</dbReference>
<gene>
    <name evidence="2" type="ORF">BT246_13840</name>
</gene>
<evidence type="ECO:0000313" key="3">
    <source>
        <dbReference type="Proteomes" id="UP000092743"/>
    </source>
</evidence>
<reference evidence="2 3" key="1">
    <citation type="submission" date="2016-04" db="EMBL/GenBank/DDBJ databases">
        <title>High quality genome of the nematocidal Bacillus thuringiensis MYBT18246.</title>
        <authorList>
            <person name="Hollensteiner J."/>
            <person name="Poehlein A."/>
            <person name="Sproeer C."/>
            <person name="Bunk B."/>
            <person name="Rosenstiel P."/>
            <person name="Schulenburg H."/>
            <person name="Liesegang H."/>
        </authorList>
    </citation>
    <scope>NUCLEOTIDE SEQUENCE [LARGE SCALE GENOMIC DNA]</scope>
    <source>
        <strain evidence="2 3">MYBT18246</strain>
    </source>
</reference>
<organism evidence="2 3">
    <name type="scientific">Bacillus thuringiensis</name>
    <dbReference type="NCBI Taxonomy" id="1428"/>
    <lineage>
        <taxon>Bacteria</taxon>
        <taxon>Bacillati</taxon>
        <taxon>Bacillota</taxon>
        <taxon>Bacilli</taxon>
        <taxon>Bacillales</taxon>
        <taxon>Bacillaceae</taxon>
        <taxon>Bacillus</taxon>
        <taxon>Bacillus cereus group</taxon>
    </lineage>
</organism>
<name>A0A9W3S8M2_BACTU</name>